<comment type="caution">
    <text evidence="2">The sequence shown here is derived from an EMBL/GenBank/DDBJ whole genome shotgun (WGS) entry which is preliminary data.</text>
</comment>
<evidence type="ECO:0000313" key="2">
    <source>
        <dbReference type="EMBL" id="KAB0683157.1"/>
    </source>
</evidence>
<name>A0A6L3NIL8_9BURK</name>
<dbReference type="EMBL" id="VZOL01000090">
    <property type="protein sequence ID" value="KAB0683157.1"/>
    <property type="molecule type" value="Genomic_DNA"/>
</dbReference>
<feature type="compositionally biased region" description="Low complexity" evidence="1">
    <location>
        <begin position="1"/>
        <end position="34"/>
    </location>
</feature>
<feature type="region of interest" description="Disordered" evidence="1">
    <location>
        <begin position="1"/>
        <end position="58"/>
    </location>
</feature>
<protein>
    <submittedName>
        <fullName evidence="2">VacJ family lipoprotein</fullName>
    </submittedName>
</protein>
<gene>
    <name evidence="2" type="ORF">F7R13_10375</name>
</gene>
<evidence type="ECO:0000313" key="3">
    <source>
        <dbReference type="Proteomes" id="UP000473571"/>
    </source>
</evidence>
<proteinExistence type="predicted"/>
<organism evidence="2 3">
    <name type="scientific">Burkholderia territorii</name>
    <dbReference type="NCBI Taxonomy" id="1503055"/>
    <lineage>
        <taxon>Bacteria</taxon>
        <taxon>Pseudomonadati</taxon>
        <taxon>Pseudomonadota</taxon>
        <taxon>Betaproteobacteria</taxon>
        <taxon>Burkholderiales</taxon>
        <taxon>Burkholderiaceae</taxon>
        <taxon>Burkholderia</taxon>
        <taxon>Burkholderia cepacia complex</taxon>
    </lineage>
</organism>
<evidence type="ECO:0000256" key="1">
    <source>
        <dbReference type="SAM" id="MobiDB-lite"/>
    </source>
</evidence>
<keyword evidence="2" id="KW-0449">Lipoprotein</keyword>
<reference evidence="2 3" key="1">
    <citation type="submission" date="2019-09" db="EMBL/GenBank/DDBJ databases">
        <title>Draft genome sequences of 48 bacterial type strains from the CCUG.</title>
        <authorList>
            <person name="Tunovic T."/>
            <person name="Pineiro-Iglesias B."/>
            <person name="Unosson C."/>
            <person name="Inganas E."/>
            <person name="Ohlen M."/>
            <person name="Cardew S."/>
            <person name="Jensie-Markopoulos S."/>
            <person name="Salva-Serra F."/>
            <person name="Jaen-Luchoro D."/>
            <person name="Karlsson R."/>
            <person name="Svensson-Stadler L."/>
            <person name="Chun J."/>
            <person name="Moore E."/>
        </authorList>
    </citation>
    <scope>NUCLEOTIDE SEQUENCE [LARGE SCALE GENOMIC DNA]</scope>
    <source>
        <strain evidence="2 3">CCUG 65687</strain>
    </source>
</reference>
<sequence length="58" mass="5233">AAAVGGATAPAGASGAAVAAPASGGAEAPNPASATNVPAMQMTPPAPGGIRFPSIKLH</sequence>
<dbReference type="Proteomes" id="UP000473571">
    <property type="component" value="Unassembled WGS sequence"/>
</dbReference>
<dbReference type="AlphaFoldDB" id="A0A6L3NIL8"/>
<feature type="non-terminal residue" evidence="2">
    <location>
        <position position="1"/>
    </location>
</feature>
<accession>A0A6L3NIL8</accession>